<organism evidence="4 5">
    <name type="scientific">Viridibacterium curvum</name>
    <dbReference type="NCBI Taxonomy" id="1101404"/>
    <lineage>
        <taxon>Bacteria</taxon>
        <taxon>Pseudomonadati</taxon>
        <taxon>Pseudomonadota</taxon>
        <taxon>Betaproteobacteria</taxon>
        <taxon>Rhodocyclales</taxon>
        <taxon>Rhodocyclaceae</taxon>
        <taxon>Viridibacterium</taxon>
    </lineage>
</organism>
<accession>A0ABP9QBA9</accession>
<keyword evidence="5" id="KW-1185">Reference proteome</keyword>
<dbReference type="EC" id="3.5.1.44" evidence="3"/>
<dbReference type="PANTHER" id="PTHR35147:SF2">
    <property type="entry name" value="CHEMORECEPTOR GLUTAMINE DEAMIDASE CHED-RELATED"/>
    <property type="match status" value="1"/>
</dbReference>
<dbReference type="NCBIfam" id="NF010013">
    <property type="entry name" value="PRK13487.1"/>
    <property type="match status" value="1"/>
</dbReference>
<dbReference type="PANTHER" id="PTHR35147">
    <property type="entry name" value="CHEMORECEPTOR GLUTAMINE DEAMIDASE CHED-RELATED"/>
    <property type="match status" value="1"/>
</dbReference>
<dbReference type="Proteomes" id="UP001500547">
    <property type="component" value="Unassembled WGS sequence"/>
</dbReference>
<proteinExistence type="inferred from homology"/>
<sequence>MRKQVLALAPEGGAANFATNLYFDRVFGCETAKILPGEYYVTTENLGIVTVLGSCVSACLRDTRLNIGGMNHFMLPEGGSCGLDSGSARYGTFAMEVLINHLLKLGARRENLEAKVFGGARVMDALSSSQVGDKNAHFVRGFLALERIRVVADDMLDIYARKVYFFPRTGRVMVKKLVQLRNETLLQREREYAASLRQPIGGDVELF</sequence>
<comment type="similarity">
    <text evidence="3">Belongs to the CheD family.</text>
</comment>
<evidence type="ECO:0000256" key="3">
    <source>
        <dbReference type="HAMAP-Rule" id="MF_01440"/>
    </source>
</evidence>
<evidence type="ECO:0000256" key="1">
    <source>
        <dbReference type="ARBA" id="ARBA00022500"/>
    </source>
</evidence>
<gene>
    <name evidence="4" type="primary">cheD_1</name>
    <name evidence="3" type="synonym">cheD</name>
    <name evidence="4" type="ORF">GCM10025770_02420</name>
</gene>
<comment type="caution">
    <text evidence="4">The sequence shown here is derived from an EMBL/GenBank/DDBJ whole genome shotgun (WGS) entry which is preliminary data.</text>
</comment>
<name>A0ABP9QBA9_9RHOO</name>
<dbReference type="HAMAP" id="MF_01440">
    <property type="entry name" value="CheD"/>
    <property type="match status" value="1"/>
</dbReference>
<keyword evidence="2 3" id="KW-0378">Hydrolase</keyword>
<dbReference type="CDD" id="cd16352">
    <property type="entry name" value="CheD"/>
    <property type="match status" value="1"/>
</dbReference>
<dbReference type="InterPro" id="IPR038592">
    <property type="entry name" value="CheD-like_sf"/>
</dbReference>
<evidence type="ECO:0000256" key="2">
    <source>
        <dbReference type="ARBA" id="ARBA00022801"/>
    </source>
</evidence>
<comment type="catalytic activity">
    <reaction evidence="3">
        <text>L-glutaminyl-[protein] + H2O = L-glutamyl-[protein] + NH4(+)</text>
        <dbReference type="Rhea" id="RHEA:16441"/>
        <dbReference type="Rhea" id="RHEA-COMP:10207"/>
        <dbReference type="Rhea" id="RHEA-COMP:10208"/>
        <dbReference type="ChEBI" id="CHEBI:15377"/>
        <dbReference type="ChEBI" id="CHEBI:28938"/>
        <dbReference type="ChEBI" id="CHEBI:29973"/>
        <dbReference type="ChEBI" id="CHEBI:30011"/>
        <dbReference type="EC" id="3.5.1.44"/>
    </reaction>
</comment>
<dbReference type="EMBL" id="BAABLD010000002">
    <property type="protein sequence ID" value="GAA5158229.1"/>
    <property type="molecule type" value="Genomic_DNA"/>
</dbReference>
<evidence type="ECO:0000313" key="5">
    <source>
        <dbReference type="Proteomes" id="UP001500547"/>
    </source>
</evidence>
<dbReference type="InterPro" id="IPR005659">
    <property type="entry name" value="Chemorcpt_Glu_NH3ase_CheD"/>
</dbReference>
<reference evidence="5" key="1">
    <citation type="journal article" date="2019" name="Int. J. Syst. Evol. Microbiol.">
        <title>The Global Catalogue of Microorganisms (GCM) 10K type strain sequencing project: providing services to taxonomists for standard genome sequencing and annotation.</title>
        <authorList>
            <consortium name="The Broad Institute Genomics Platform"/>
            <consortium name="The Broad Institute Genome Sequencing Center for Infectious Disease"/>
            <person name="Wu L."/>
            <person name="Ma J."/>
        </authorList>
    </citation>
    <scope>NUCLEOTIDE SEQUENCE [LARGE SCALE GENOMIC DNA]</scope>
    <source>
        <strain evidence="5">JCM 18715</strain>
    </source>
</reference>
<dbReference type="SUPFAM" id="SSF64438">
    <property type="entry name" value="CNF1/YfiH-like putative cysteine hydrolases"/>
    <property type="match status" value="1"/>
</dbReference>
<dbReference type="Pfam" id="PF03975">
    <property type="entry name" value="CheD"/>
    <property type="match status" value="1"/>
</dbReference>
<protein>
    <recommendedName>
        <fullName evidence="3">Probable chemoreceptor glutamine deamidase CheD</fullName>
        <ecNumber evidence="3">3.5.1.44</ecNumber>
    </recommendedName>
</protein>
<dbReference type="Gene3D" id="3.30.1330.200">
    <property type="match status" value="1"/>
</dbReference>
<keyword evidence="1 3" id="KW-0145">Chemotaxis</keyword>
<comment type="function">
    <text evidence="3">Probably deamidates glutamine residues to glutamate on methyl-accepting chemotaxis receptors (MCPs), playing an important role in chemotaxis.</text>
</comment>
<evidence type="ECO:0000313" key="4">
    <source>
        <dbReference type="EMBL" id="GAA5158229.1"/>
    </source>
</evidence>
<dbReference type="InterPro" id="IPR011324">
    <property type="entry name" value="Cytotoxic_necrot_fac-like_cat"/>
</dbReference>
<dbReference type="RefSeq" id="WP_345530999.1">
    <property type="nucleotide sequence ID" value="NZ_BAABLD010000002.1"/>
</dbReference>